<feature type="region of interest" description="Disordered" evidence="1">
    <location>
        <begin position="1"/>
        <end position="23"/>
    </location>
</feature>
<sequence>MVSKNNTNKPTRNLAKEGRIKKRNLSSILHKNGKIRSSELVIHGKELSKKKQKKLERQIKFENETITVKSIYKSEDKSKDKNVNIDMEMDIISFGSGTTLGAPQ</sequence>
<gene>
    <name evidence="2" type="ORF">DEBURN_LOCUS48</name>
</gene>
<evidence type="ECO:0000313" key="2">
    <source>
        <dbReference type="EMBL" id="CAG8432720.1"/>
    </source>
</evidence>
<organism evidence="2 3">
    <name type="scientific">Diversispora eburnea</name>
    <dbReference type="NCBI Taxonomy" id="1213867"/>
    <lineage>
        <taxon>Eukaryota</taxon>
        <taxon>Fungi</taxon>
        <taxon>Fungi incertae sedis</taxon>
        <taxon>Mucoromycota</taxon>
        <taxon>Glomeromycotina</taxon>
        <taxon>Glomeromycetes</taxon>
        <taxon>Diversisporales</taxon>
        <taxon>Diversisporaceae</taxon>
        <taxon>Diversispora</taxon>
    </lineage>
</organism>
<dbReference type="OrthoDB" id="2367246at2759"/>
<evidence type="ECO:0000256" key="1">
    <source>
        <dbReference type="SAM" id="MobiDB-lite"/>
    </source>
</evidence>
<dbReference type="AlphaFoldDB" id="A0A9N8YLN5"/>
<keyword evidence="3" id="KW-1185">Reference proteome</keyword>
<proteinExistence type="predicted"/>
<reference evidence="2" key="1">
    <citation type="submission" date="2021-06" db="EMBL/GenBank/DDBJ databases">
        <authorList>
            <person name="Kallberg Y."/>
            <person name="Tangrot J."/>
            <person name="Rosling A."/>
        </authorList>
    </citation>
    <scope>NUCLEOTIDE SEQUENCE</scope>
    <source>
        <strain evidence="2">AZ414A</strain>
    </source>
</reference>
<evidence type="ECO:0000313" key="3">
    <source>
        <dbReference type="Proteomes" id="UP000789706"/>
    </source>
</evidence>
<accession>A0A9N8YLN5</accession>
<comment type="caution">
    <text evidence="2">The sequence shown here is derived from an EMBL/GenBank/DDBJ whole genome shotgun (WGS) entry which is preliminary data.</text>
</comment>
<protein>
    <submittedName>
        <fullName evidence="2">5702_t:CDS:1</fullName>
    </submittedName>
</protein>
<name>A0A9N8YLN5_9GLOM</name>
<dbReference type="EMBL" id="CAJVPK010000001">
    <property type="protein sequence ID" value="CAG8432720.1"/>
    <property type="molecule type" value="Genomic_DNA"/>
</dbReference>
<feature type="compositionally biased region" description="Polar residues" evidence="1">
    <location>
        <begin position="1"/>
        <end position="11"/>
    </location>
</feature>
<dbReference type="Proteomes" id="UP000789706">
    <property type="component" value="Unassembled WGS sequence"/>
</dbReference>